<dbReference type="Pfam" id="PF01168">
    <property type="entry name" value="Ala_racemase_N"/>
    <property type="match status" value="1"/>
</dbReference>
<dbReference type="STRING" id="1082479.SAMN05216241_101581"/>
<organism evidence="11 12">
    <name type="scientific">Limimonas halophila</name>
    <dbReference type="NCBI Taxonomy" id="1082479"/>
    <lineage>
        <taxon>Bacteria</taxon>
        <taxon>Pseudomonadati</taxon>
        <taxon>Pseudomonadota</taxon>
        <taxon>Alphaproteobacteria</taxon>
        <taxon>Rhodospirillales</taxon>
        <taxon>Rhodovibrionaceae</taxon>
        <taxon>Limimonas</taxon>
    </lineage>
</organism>
<feature type="domain" description="Alanine racemase C-terminal" evidence="10">
    <location>
        <begin position="248"/>
        <end position="374"/>
    </location>
</feature>
<dbReference type="CDD" id="cd00430">
    <property type="entry name" value="PLPDE_III_AR"/>
    <property type="match status" value="1"/>
</dbReference>
<protein>
    <recommendedName>
        <fullName evidence="4 7">Alanine racemase</fullName>
        <ecNumber evidence="4 7">5.1.1.1</ecNumber>
    </recommendedName>
</protein>
<comment type="similarity">
    <text evidence="3 7">Belongs to the alanine racemase family.</text>
</comment>
<proteinExistence type="inferred from homology"/>
<dbReference type="InterPro" id="IPR020622">
    <property type="entry name" value="Ala_racemase_pyridoxalP-BS"/>
</dbReference>
<evidence type="ECO:0000313" key="12">
    <source>
        <dbReference type="Proteomes" id="UP000199415"/>
    </source>
</evidence>
<evidence type="ECO:0000259" key="10">
    <source>
        <dbReference type="SMART" id="SM01005"/>
    </source>
</evidence>
<dbReference type="InterPro" id="IPR029066">
    <property type="entry name" value="PLP-binding_barrel"/>
</dbReference>
<dbReference type="SMART" id="SM01005">
    <property type="entry name" value="Ala_racemase_C"/>
    <property type="match status" value="1"/>
</dbReference>
<dbReference type="Gene3D" id="3.20.20.10">
    <property type="entry name" value="Alanine racemase"/>
    <property type="match status" value="1"/>
</dbReference>
<dbReference type="PANTHER" id="PTHR30511">
    <property type="entry name" value="ALANINE RACEMASE"/>
    <property type="match status" value="1"/>
</dbReference>
<evidence type="ECO:0000256" key="1">
    <source>
        <dbReference type="ARBA" id="ARBA00000316"/>
    </source>
</evidence>
<evidence type="ECO:0000256" key="9">
    <source>
        <dbReference type="PIRSR" id="PIRSR600821-52"/>
    </source>
</evidence>
<evidence type="ECO:0000256" key="2">
    <source>
        <dbReference type="ARBA" id="ARBA00001933"/>
    </source>
</evidence>
<dbReference type="InterPro" id="IPR001608">
    <property type="entry name" value="Ala_racemase_N"/>
</dbReference>
<dbReference type="Pfam" id="PF00842">
    <property type="entry name" value="Ala_racemase_C"/>
    <property type="match status" value="1"/>
</dbReference>
<keyword evidence="12" id="KW-1185">Reference proteome</keyword>
<sequence>MRAEAGPLAARAGGILHIDLDAIAANYRRLAREAGAAACGAAIKADAYGLGMDRVAPVLAREGADPFFVATIDEGLALRHVLTEAGFPHAGIQVLNGLPPDTGETLLAHGLTPVLNSLADIDAWRARARERDEKLPAALHVDTGMSRLGLPDDETARLIREPERLKGIGLTAVMSHLACADEPDHAENSAQLARFRTAAQRLPAGPRSLANSSGVFLGRAYHFDLVRPGAALYGINPTPGRPSPVRPVVRLRGRVLQVRQIDRYRGVGYGSTYRASRPTRVATVGVGYGDGYPIAVSNRGVAVAAGRRVPVAGRVSMDSLTLDITDIPHDSLAPGDFVDLLDDTHDVDALAAEAGTIGYEILTGLGARLHRSYHGGDG</sequence>
<evidence type="ECO:0000256" key="6">
    <source>
        <dbReference type="ARBA" id="ARBA00023235"/>
    </source>
</evidence>
<dbReference type="PROSITE" id="PS00395">
    <property type="entry name" value="ALANINE_RACEMASE"/>
    <property type="match status" value="1"/>
</dbReference>
<dbReference type="Proteomes" id="UP000199415">
    <property type="component" value="Unassembled WGS sequence"/>
</dbReference>
<dbReference type="OrthoDB" id="9813814at2"/>
<dbReference type="AlphaFoldDB" id="A0A1G7ME82"/>
<reference evidence="11 12" key="1">
    <citation type="submission" date="2016-10" db="EMBL/GenBank/DDBJ databases">
        <authorList>
            <person name="de Groot N.N."/>
        </authorList>
    </citation>
    <scope>NUCLEOTIDE SEQUENCE [LARGE SCALE GENOMIC DNA]</scope>
    <source>
        <strain evidence="11 12">DSM 25584</strain>
    </source>
</reference>
<dbReference type="EMBL" id="FNCE01000001">
    <property type="protein sequence ID" value="SDF59991.1"/>
    <property type="molecule type" value="Genomic_DNA"/>
</dbReference>
<dbReference type="Gene3D" id="2.40.37.10">
    <property type="entry name" value="Lyase, Ornithine Decarboxylase, Chain A, domain 1"/>
    <property type="match status" value="1"/>
</dbReference>
<comment type="cofactor">
    <cofactor evidence="2 7 8">
        <name>pyridoxal 5'-phosphate</name>
        <dbReference type="ChEBI" id="CHEBI:597326"/>
    </cofactor>
</comment>
<evidence type="ECO:0000256" key="3">
    <source>
        <dbReference type="ARBA" id="ARBA00007880"/>
    </source>
</evidence>
<dbReference type="GO" id="GO:0030632">
    <property type="term" value="P:D-alanine biosynthetic process"/>
    <property type="evidence" value="ECO:0007669"/>
    <property type="project" value="UniProtKB-UniRule"/>
</dbReference>
<comment type="pathway">
    <text evidence="7">Amino-acid biosynthesis; D-alanine biosynthesis; D-alanine from L-alanine: step 1/1.</text>
</comment>
<dbReference type="GO" id="GO:0030170">
    <property type="term" value="F:pyridoxal phosphate binding"/>
    <property type="evidence" value="ECO:0007669"/>
    <property type="project" value="UniProtKB-UniRule"/>
</dbReference>
<dbReference type="SUPFAM" id="SSF51419">
    <property type="entry name" value="PLP-binding barrel"/>
    <property type="match status" value="1"/>
</dbReference>
<comment type="function">
    <text evidence="7">Catalyzes the interconversion of L-alanine and D-alanine. May also act on other amino acids.</text>
</comment>
<dbReference type="PRINTS" id="PR00992">
    <property type="entry name" value="ALARACEMASE"/>
</dbReference>
<dbReference type="InterPro" id="IPR009006">
    <property type="entry name" value="Ala_racemase/Decarboxylase_C"/>
</dbReference>
<dbReference type="InterPro" id="IPR011079">
    <property type="entry name" value="Ala_racemase_C"/>
</dbReference>
<feature type="active site" description="Proton acceptor; specific for D-alanine" evidence="7">
    <location>
        <position position="44"/>
    </location>
</feature>
<feature type="binding site" evidence="7 9">
    <location>
        <position position="317"/>
    </location>
    <ligand>
        <name>substrate</name>
    </ligand>
</feature>
<gene>
    <name evidence="11" type="ORF">SAMN05216241_101581</name>
</gene>
<dbReference type="UniPathway" id="UPA00042">
    <property type="reaction ID" value="UER00497"/>
</dbReference>
<dbReference type="PANTHER" id="PTHR30511:SF0">
    <property type="entry name" value="ALANINE RACEMASE, CATABOLIC-RELATED"/>
    <property type="match status" value="1"/>
</dbReference>
<dbReference type="SUPFAM" id="SSF50621">
    <property type="entry name" value="Alanine racemase C-terminal domain-like"/>
    <property type="match status" value="1"/>
</dbReference>
<dbReference type="GO" id="GO:0005829">
    <property type="term" value="C:cytosol"/>
    <property type="evidence" value="ECO:0007669"/>
    <property type="project" value="TreeGrafter"/>
</dbReference>
<keyword evidence="5 7" id="KW-0663">Pyridoxal phosphate</keyword>
<evidence type="ECO:0000256" key="4">
    <source>
        <dbReference type="ARBA" id="ARBA00013089"/>
    </source>
</evidence>
<name>A0A1G7ME82_9PROT</name>
<evidence type="ECO:0000256" key="8">
    <source>
        <dbReference type="PIRSR" id="PIRSR600821-50"/>
    </source>
</evidence>
<evidence type="ECO:0000256" key="5">
    <source>
        <dbReference type="ARBA" id="ARBA00022898"/>
    </source>
</evidence>
<dbReference type="GO" id="GO:0008784">
    <property type="term" value="F:alanine racemase activity"/>
    <property type="evidence" value="ECO:0007669"/>
    <property type="project" value="UniProtKB-UniRule"/>
</dbReference>
<evidence type="ECO:0000313" key="11">
    <source>
        <dbReference type="EMBL" id="SDF59991.1"/>
    </source>
</evidence>
<dbReference type="EC" id="5.1.1.1" evidence="4 7"/>
<accession>A0A1G7ME82</accession>
<comment type="catalytic activity">
    <reaction evidence="1 7">
        <text>L-alanine = D-alanine</text>
        <dbReference type="Rhea" id="RHEA:20249"/>
        <dbReference type="ChEBI" id="CHEBI:57416"/>
        <dbReference type="ChEBI" id="CHEBI:57972"/>
        <dbReference type="EC" id="5.1.1.1"/>
    </reaction>
</comment>
<evidence type="ECO:0000256" key="7">
    <source>
        <dbReference type="HAMAP-Rule" id="MF_01201"/>
    </source>
</evidence>
<dbReference type="RefSeq" id="WP_090018585.1">
    <property type="nucleotide sequence ID" value="NZ_FNCE01000001.1"/>
</dbReference>
<feature type="binding site" evidence="7 9">
    <location>
        <position position="147"/>
    </location>
    <ligand>
        <name>substrate</name>
    </ligand>
</feature>
<dbReference type="NCBIfam" id="TIGR00492">
    <property type="entry name" value="alr"/>
    <property type="match status" value="1"/>
</dbReference>
<dbReference type="InterPro" id="IPR000821">
    <property type="entry name" value="Ala_racemase"/>
</dbReference>
<keyword evidence="6 7" id="KW-0413">Isomerase</keyword>
<feature type="modified residue" description="N6-(pyridoxal phosphate)lysine" evidence="7 8">
    <location>
        <position position="44"/>
    </location>
</feature>
<feature type="active site" description="Proton acceptor; specific for L-alanine" evidence="7">
    <location>
        <position position="269"/>
    </location>
</feature>
<dbReference type="HAMAP" id="MF_01201">
    <property type="entry name" value="Ala_racemase"/>
    <property type="match status" value="1"/>
</dbReference>